<dbReference type="FunFam" id="3.40.50.12230:FF:000001">
    <property type="entry name" value="Methionyl-tRNA formyltransferase"/>
    <property type="match status" value="1"/>
</dbReference>
<sequence length="310" mass="34147">MGLRVIFAGSPEFSVPTLEALIDSEHEVVAVYTQPDRPRGRGKKVQFTPVKEVAVAHDIPVYQPLSLRDPEAQAEFASLNADLMIVVAYGLILPKAILEMPKYGCLNIHASLLPRWRGAAPIHRAIETGDQESGVAIMQMDVGLDTGAVWREERVAITPYMTTGELHDRLKAVGASLLLATIPEVIAGERKPTPQPEAGITYAEKISKEEARIDWHENCAIIARKIHAFNPFPGAFTELEGALLKLYRVLVTDRKSDSKPGTFHVEDESLYVTAGDGHLLEVLELQIAGKRRMESALFIKGNEIDQKVAQ</sequence>
<comment type="function">
    <text evidence="5">Attaches a formyl group to the free amino group of methionyl-tRNA(fMet). The formyl group appears to play a dual role in the initiator identity of N-formylmethionyl-tRNA by promoting its recognition by IF2 and preventing the misappropriation of this tRNA by the elongation apparatus.</text>
</comment>
<dbReference type="EMBL" id="QEWR01000003">
    <property type="protein sequence ID" value="PWD82997.1"/>
    <property type="molecule type" value="Genomic_DNA"/>
</dbReference>
<evidence type="ECO:0000256" key="1">
    <source>
        <dbReference type="ARBA" id="ARBA00010699"/>
    </source>
</evidence>
<dbReference type="EC" id="2.1.2.9" evidence="2 5"/>
<dbReference type="InterPro" id="IPR005793">
    <property type="entry name" value="Formyl_trans_C"/>
</dbReference>
<dbReference type="Pfam" id="PF02911">
    <property type="entry name" value="Formyl_trans_C"/>
    <property type="match status" value="1"/>
</dbReference>
<evidence type="ECO:0000313" key="9">
    <source>
        <dbReference type="Proteomes" id="UP000244948"/>
    </source>
</evidence>
<feature type="domain" description="Formyl transferase N-terminal" evidence="6">
    <location>
        <begin position="5"/>
        <end position="181"/>
    </location>
</feature>
<dbReference type="NCBIfam" id="TIGR00460">
    <property type="entry name" value="fmt"/>
    <property type="match status" value="1"/>
</dbReference>
<evidence type="ECO:0000256" key="2">
    <source>
        <dbReference type="ARBA" id="ARBA00012261"/>
    </source>
</evidence>
<feature type="domain" description="Formyl transferase C-terminal" evidence="7">
    <location>
        <begin position="205"/>
        <end position="302"/>
    </location>
</feature>
<protein>
    <recommendedName>
        <fullName evidence="2 5">Methionyl-tRNA formyltransferase</fullName>
        <ecNumber evidence="2 5">2.1.2.9</ecNumber>
    </recommendedName>
</protein>
<dbReference type="GO" id="GO:0004479">
    <property type="term" value="F:methionyl-tRNA formyltransferase activity"/>
    <property type="evidence" value="ECO:0007669"/>
    <property type="project" value="UniProtKB-UniRule"/>
</dbReference>
<dbReference type="Proteomes" id="UP000244948">
    <property type="component" value="Unassembled WGS sequence"/>
</dbReference>
<dbReference type="GO" id="GO:0005829">
    <property type="term" value="C:cytosol"/>
    <property type="evidence" value="ECO:0007669"/>
    <property type="project" value="TreeGrafter"/>
</dbReference>
<evidence type="ECO:0000313" key="8">
    <source>
        <dbReference type="EMBL" id="PWD82997.1"/>
    </source>
</evidence>
<dbReference type="PANTHER" id="PTHR11138:SF5">
    <property type="entry name" value="METHIONYL-TRNA FORMYLTRANSFERASE, MITOCHONDRIAL"/>
    <property type="match status" value="1"/>
</dbReference>
<reference evidence="8 9" key="1">
    <citation type="journal article" date="2018" name="Genome Announc.">
        <title>Ignatzschineria cameli sp. nov., isolated from necrotic foot tissue of dromedaries (Camelus dromedarius) and associated maggots (Wohlfahrtia species) in Dubai.</title>
        <authorList>
            <person name="Tsang C.C."/>
            <person name="Tang J.Y."/>
            <person name="Fong J.Y."/>
            <person name="Kinne J."/>
            <person name="Lee H.H."/>
            <person name="Joseph M."/>
            <person name="Jose S."/>
            <person name="Schuster R.K."/>
            <person name="Tang Y."/>
            <person name="Sivakumar S."/>
            <person name="Chen J.H."/>
            <person name="Teng J.L."/>
            <person name="Lau S.K."/>
            <person name="Wernery U."/>
            <person name="Woo P.C."/>
        </authorList>
    </citation>
    <scope>NUCLEOTIDE SEQUENCE [LARGE SCALE GENOMIC DNA]</scope>
    <source>
        <strain evidence="8 9">KCTC 22643</strain>
    </source>
</reference>
<dbReference type="InterPro" id="IPR002376">
    <property type="entry name" value="Formyl_transf_N"/>
</dbReference>
<dbReference type="CDD" id="cd08646">
    <property type="entry name" value="FMT_core_Met-tRNA-FMT_N"/>
    <property type="match status" value="1"/>
</dbReference>
<evidence type="ECO:0000259" key="7">
    <source>
        <dbReference type="Pfam" id="PF02911"/>
    </source>
</evidence>
<dbReference type="Pfam" id="PF00551">
    <property type="entry name" value="Formyl_trans_N"/>
    <property type="match status" value="1"/>
</dbReference>
<dbReference type="SUPFAM" id="SSF53328">
    <property type="entry name" value="Formyltransferase"/>
    <property type="match status" value="1"/>
</dbReference>
<organism evidence="8 9">
    <name type="scientific">Ignatzschineria indica</name>
    <dbReference type="NCBI Taxonomy" id="472583"/>
    <lineage>
        <taxon>Bacteria</taxon>
        <taxon>Pseudomonadati</taxon>
        <taxon>Pseudomonadota</taxon>
        <taxon>Gammaproteobacteria</taxon>
        <taxon>Cardiobacteriales</taxon>
        <taxon>Ignatzschineriaceae</taxon>
        <taxon>Ignatzschineria</taxon>
    </lineage>
</organism>
<dbReference type="AlphaFoldDB" id="A0A2U2AJK5"/>
<evidence type="ECO:0000259" key="6">
    <source>
        <dbReference type="Pfam" id="PF00551"/>
    </source>
</evidence>
<evidence type="ECO:0000256" key="4">
    <source>
        <dbReference type="ARBA" id="ARBA00022917"/>
    </source>
</evidence>
<keyword evidence="4 5" id="KW-0648">Protein biosynthesis</keyword>
<gene>
    <name evidence="5" type="primary">fmt</name>
    <name evidence="8" type="ORF">DC082_06090</name>
</gene>
<evidence type="ECO:0000256" key="5">
    <source>
        <dbReference type="HAMAP-Rule" id="MF_00182"/>
    </source>
</evidence>
<keyword evidence="3 5" id="KW-0808">Transferase</keyword>
<dbReference type="InterPro" id="IPR011034">
    <property type="entry name" value="Formyl_transferase-like_C_sf"/>
</dbReference>
<comment type="caution">
    <text evidence="8">The sequence shown here is derived from an EMBL/GenBank/DDBJ whole genome shotgun (WGS) entry which is preliminary data.</text>
</comment>
<comment type="catalytic activity">
    <reaction evidence="5">
        <text>L-methionyl-tRNA(fMet) + (6R)-10-formyltetrahydrofolate = N-formyl-L-methionyl-tRNA(fMet) + (6S)-5,6,7,8-tetrahydrofolate + H(+)</text>
        <dbReference type="Rhea" id="RHEA:24380"/>
        <dbReference type="Rhea" id="RHEA-COMP:9952"/>
        <dbReference type="Rhea" id="RHEA-COMP:9953"/>
        <dbReference type="ChEBI" id="CHEBI:15378"/>
        <dbReference type="ChEBI" id="CHEBI:57453"/>
        <dbReference type="ChEBI" id="CHEBI:78530"/>
        <dbReference type="ChEBI" id="CHEBI:78844"/>
        <dbReference type="ChEBI" id="CHEBI:195366"/>
        <dbReference type="EC" id="2.1.2.9"/>
    </reaction>
</comment>
<dbReference type="InterPro" id="IPR041711">
    <property type="entry name" value="Met-tRNA-FMT_N"/>
</dbReference>
<feature type="binding site" evidence="5">
    <location>
        <begin position="111"/>
        <end position="114"/>
    </location>
    <ligand>
        <name>(6S)-5,6,7,8-tetrahydrofolate</name>
        <dbReference type="ChEBI" id="CHEBI:57453"/>
    </ligand>
</feature>
<dbReference type="Gene3D" id="3.40.50.12230">
    <property type="match status" value="1"/>
</dbReference>
<dbReference type="CDD" id="cd08704">
    <property type="entry name" value="Met_tRNA_FMT_C"/>
    <property type="match status" value="1"/>
</dbReference>
<proteinExistence type="inferred from homology"/>
<dbReference type="InterPro" id="IPR044135">
    <property type="entry name" value="Met-tRNA-FMT_C"/>
</dbReference>
<dbReference type="HAMAP" id="MF_00182">
    <property type="entry name" value="Formyl_trans"/>
    <property type="match status" value="1"/>
</dbReference>
<name>A0A2U2AJK5_9GAMM</name>
<evidence type="ECO:0000256" key="3">
    <source>
        <dbReference type="ARBA" id="ARBA00022679"/>
    </source>
</evidence>
<dbReference type="InterPro" id="IPR036477">
    <property type="entry name" value="Formyl_transf_N_sf"/>
</dbReference>
<dbReference type="SUPFAM" id="SSF50486">
    <property type="entry name" value="FMT C-terminal domain-like"/>
    <property type="match status" value="1"/>
</dbReference>
<keyword evidence="9" id="KW-1185">Reference proteome</keyword>
<dbReference type="RefSeq" id="WP_109236221.1">
    <property type="nucleotide sequence ID" value="NZ_BMXZ01000002.1"/>
</dbReference>
<dbReference type="InterPro" id="IPR005794">
    <property type="entry name" value="Fmt"/>
</dbReference>
<comment type="similarity">
    <text evidence="1 5">Belongs to the Fmt family.</text>
</comment>
<accession>A0A2U2AJK5</accession>
<dbReference type="PANTHER" id="PTHR11138">
    <property type="entry name" value="METHIONYL-TRNA FORMYLTRANSFERASE"/>
    <property type="match status" value="1"/>
</dbReference>